<organism evidence="2 3">
    <name type="scientific">Actinacidiphila acididurans</name>
    <dbReference type="NCBI Taxonomy" id="2784346"/>
    <lineage>
        <taxon>Bacteria</taxon>
        <taxon>Bacillati</taxon>
        <taxon>Actinomycetota</taxon>
        <taxon>Actinomycetes</taxon>
        <taxon>Kitasatosporales</taxon>
        <taxon>Streptomycetaceae</taxon>
        <taxon>Actinacidiphila</taxon>
    </lineage>
</organism>
<comment type="caution">
    <text evidence="2">The sequence shown here is derived from an EMBL/GenBank/DDBJ whole genome shotgun (WGS) entry which is preliminary data.</text>
</comment>
<dbReference type="InterPro" id="IPR000182">
    <property type="entry name" value="GNAT_dom"/>
</dbReference>
<dbReference type="PROSITE" id="PS51186">
    <property type="entry name" value="GNAT"/>
    <property type="match status" value="1"/>
</dbReference>
<dbReference type="CDD" id="cd04301">
    <property type="entry name" value="NAT_SF"/>
    <property type="match status" value="1"/>
</dbReference>
<proteinExistence type="predicted"/>
<dbReference type="SUPFAM" id="SSF55729">
    <property type="entry name" value="Acyl-CoA N-acyltransferases (Nat)"/>
    <property type="match status" value="1"/>
</dbReference>
<name>A0ABS2U4K6_9ACTN</name>
<evidence type="ECO:0000313" key="3">
    <source>
        <dbReference type="Proteomes" id="UP000749040"/>
    </source>
</evidence>
<dbReference type="EMBL" id="JADKYB010000031">
    <property type="protein sequence ID" value="MBM9510091.1"/>
    <property type="molecule type" value="Genomic_DNA"/>
</dbReference>
<dbReference type="PANTHER" id="PTHR43072:SF60">
    <property type="entry name" value="L-2,4-DIAMINOBUTYRIC ACID ACETYLTRANSFERASE"/>
    <property type="match status" value="1"/>
</dbReference>
<dbReference type="Gene3D" id="3.40.630.30">
    <property type="match status" value="1"/>
</dbReference>
<evidence type="ECO:0000259" key="1">
    <source>
        <dbReference type="PROSITE" id="PS51186"/>
    </source>
</evidence>
<gene>
    <name evidence="2" type="ORF">ITX44_37145</name>
</gene>
<keyword evidence="3" id="KW-1185">Reference proteome</keyword>
<dbReference type="Pfam" id="PF00583">
    <property type="entry name" value="Acetyltransf_1"/>
    <property type="match status" value="1"/>
</dbReference>
<reference evidence="2 3" key="1">
    <citation type="submission" date="2021-01" db="EMBL/GenBank/DDBJ databases">
        <title>Streptomyces acididurans sp. nov., isolated from a peat swamp forest soil.</title>
        <authorList>
            <person name="Chantavorakit T."/>
            <person name="Duangmal K."/>
        </authorList>
    </citation>
    <scope>NUCLEOTIDE SEQUENCE [LARGE SCALE GENOMIC DNA]</scope>
    <source>
        <strain evidence="2 3">KK5PA1</strain>
    </source>
</reference>
<dbReference type="PANTHER" id="PTHR43072">
    <property type="entry name" value="N-ACETYLTRANSFERASE"/>
    <property type="match status" value="1"/>
</dbReference>
<feature type="domain" description="N-acetyltransferase" evidence="1">
    <location>
        <begin position="1"/>
        <end position="99"/>
    </location>
</feature>
<sequence>MHHFTRDGQAPPDAAPDGFYLSGLVVAPGHRHQGVGTALVRARLAWVARRAPYAWYFANARNVASLRLHAELGFVEVTRDFSYPGVEFSGGVGVLCRADVTGPAGASAG</sequence>
<dbReference type="InterPro" id="IPR016181">
    <property type="entry name" value="Acyl_CoA_acyltransferase"/>
</dbReference>
<dbReference type="Proteomes" id="UP000749040">
    <property type="component" value="Unassembled WGS sequence"/>
</dbReference>
<protein>
    <submittedName>
        <fullName evidence="2">GNAT family N-acetyltransferase</fullName>
    </submittedName>
</protein>
<accession>A0ABS2U4K6</accession>
<evidence type="ECO:0000313" key="2">
    <source>
        <dbReference type="EMBL" id="MBM9510091.1"/>
    </source>
</evidence>